<evidence type="ECO:0000313" key="3">
    <source>
        <dbReference type="Proteomes" id="UP000318801"/>
    </source>
</evidence>
<accession>A0A506U144</accession>
<evidence type="ECO:0000259" key="1">
    <source>
        <dbReference type="SMART" id="SM00822"/>
    </source>
</evidence>
<dbReference type="InterPro" id="IPR057326">
    <property type="entry name" value="KR_dom"/>
</dbReference>
<dbReference type="Proteomes" id="UP000318801">
    <property type="component" value="Unassembled WGS sequence"/>
</dbReference>
<gene>
    <name evidence="2" type="ORF">FJU08_19940</name>
</gene>
<sequence length="341" mass="36462">MTDTVLLTGITGFLGGHIALELLNRGYSVRGSLRNPGPDGARVKALGETLQKAGADVSRLETVTLDLMSDAGWDEAARGARFMIHSASPFVTTMPKDPDQLVRPAVEGTERAMRAAGKAGIERVVLTSSTAAIVYGRGPGRPDHLGSDDWPDPAEGRLAAYALSKNLAERRAWELAEDPSRLAVINPGFIVGPLLDADPGTSGAIFQRLLRGEFPMMPRLAVDIVDVRDAATLHVNALTDAEAAGKRHLSAFAGLWMKDLAAIAARAAPAYAKKISTRQAPDWLVRLLALFDGDIRANVNELGYHPALDSERAKRLLGRTPYTAEDSVSDMVKSIVARGLV</sequence>
<dbReference type="RefSeq" id="WP_141150813.1">
    <property type="nucleotide sequence ID" value="NZ_VHLG01000017.1"/>
</dbReference>
<proteinExistence type="predicted"/>
<dbReference type="InterPro" id="IPR051783">
    <property type="entry name" value="NAD(P)-dependent_oxidoreduct"/>
</dbReference>
<dbReference type="AlphaFoldDB" id="A0A506U144"/>
<keyword evidence="3" id="KW-1185">Reference proteome</keyword>
<dbReference type="Gene3D" id="3.40.50.720">
    <property type="entry name" value="NAD(P)-binding Rossmann-like Domain"/>
    <property type="match status" value="1"/>
</dbReference>
<dbReference type="PANTHER" id="PTHR48079:SF6">
    <property type="entry name" value="NAD(P)-BINDING DOMAIN-CONTAINING PROTEIN-RELATED"/>
    <property type="match status" value="1"/>
</dbReference>
<dbReference type="Pfam" id="PF01370">
    <property type="entry name" value="Epimerase"/>
    <property type="match status" value="1"/>
</dbReference>
<dbReference type="EMBL" id="VHLG01000017">
    <property type="protein sequence ID" value="TPW27490.1"/>
    <property type="molecule type" value="Genomic_DNA"/>
</dbReference>
<name>A0A506U144_9HYPH</name>
<dbReference type="GO" id="GO:0005737">
    <property type="term" value="C:cytoplasm"/>
    <property type="evidence" value="ECO:0007669"/>
    <property type="project" value="TreeGrafter"/>
</dbReference>
<dbReference type="SUPFAM" id="SSF51735">
    <property type="entry name" value="NAD(P)-binding Rossmann-fold domains"/>
    <property type="match status" value="1"/>
</dbReference>
<feature type="domain" description="Ketoreductase" evidence="1">
    <location>
        <begin position="3"/>
        <end position="193"/>
    </location>
</feature>
<dbReference type="GO" id="GO:0004029">
    <property type="term" value="F:aldehyde dehydrogenase (NAD+) activity"/>
    <property type="evidence" value="ECO:0007669"/>
    <property type="project" value="TreeGrafter"/>
</dbReference>
<organism evidence="2 3">
    <name type="scientific">Martelella alba</name>
    <dbReference type="NCBI Taxonomy" id="2590451"/>
    <lineage>
        <taxon>Bacteria</taxon>
        <taxon>Pseudomonadati</taxon>
        <taxon>Pseudomonadota</taxon>
        <taxon>Alphaproteobacteria</taxon>
        <taxon>Hyphomicrobiales</taxon>
        <taxon>Aurantimonadaceae</taxon>
        <taxon>Martelella</taxon>
    </lineage>
</organism>
<dbReference type="OrthoDB" id="9778052at2"/>
<comment type="caution">
    <text evidence="2">The sequence shown here is derived from an EMBL/GenBank/DDBJ whole genome shotgun (WGS) entry which is preliminary data.</text>
</comment>
<reference evidence="2 3" key="1">
    <citation type="submission" date="2019-06" db="EMBL/GenBank/DDBJ databases">
        <authorList>
            <person name="Li M."/>
        </authorList>
    </citation>
    <scope>NUCLEOTIDE SEQUENCE [LARGE SCALE GENOMIC DNA]</scope>
    <source>
        <strain evidence="2 3">BGMRC2036</strain>
    </source>
</reference>
<protein>
    <submittedName>
        <fullName evidence="2">NAD-dependent epimerase/dehydratase family protein</fullName>
    </submittedName>
</protein>
<dbReference type="PANTHER" id="PTHR48079">
    <property type="entry name" value="PROTEIN YEEZ"/>
    <property type="match status" value="1"/>
</dbReference>
<evidence type="ECO:0000313" key="2">
    <source>
        <dbReference type="EMBL" id="TPW27490.1"/>
    </source>
</evidence>
<dbReference type="InterPro" id="IPR036291">
    <property type="entry name" value="NAD(P)-bd_dom_sf"/>
</dbReference>
<dbReference type="SMART" id="SM00822">
    <property type="entry name" value="PKS_KR"/>
    <property type="match status" value="1"/>
</dbReference>
<dbReference type="InterPro" id="IPR001509">
    <property type="entry name" value="Epimerase_deHydtase"/>
</dbReference>